<dbReference type="GO" id="GO:0015031">
    <property type="term" value="P:protein transport"/>
    <property type="evidence" value="ECO:0007669"/>
    <property type="project" value="UniProtKB-KW"/>
</dbReference>
<dbReference type="GO" id="GO:0032446">
    <property type="term" value="P:protein modification by small protein conjugation"/>
    <property type="evidence" value="ECO:0007669"/>
    <property type="project" value="TreeGrafter"/>
</dbReference>
<dbReference type="Pfam" id="PF03987">
    <property type="entry name" value="Autophagy_act_C"/>
    <property type="match status" value="1"/>
</dbReference>
<dbReference type="Gene3D" id="3.30.1460.50">
    <property type="match status" value="1"/>
</dbReference>
<reference evidence="8" key="1">
    <citation type="submission" date="2020-11" db="EMBL/GenBank/DDBJ databases">
        <authorList>
            <consortium name="DOE Joint Genome Institute"/>
            <person name="Ahrendt S."/>
            <person name="Riley R."/>
            <person name="Andreopoulos W."/>
            <person name="Labutti K."/>
            <person name="Pangilinan J."/>
            <person name="Ruiz-Duenas F.J."/>
            <person name="Barrasa J.M."/>
            <person name="Sanchez-Garcia M."/>
            <person name="Camarero S."/>
            <person name="Miyauchi S."/>
            <person name="Serrano A."/>
            <person name="Linde D."/>
            <person name="Babiker R."/>
            <person name="Drula E."/>
            <person name="Ayuso-Fernandez I."/>
            <person name="Pacheco R."/>
            <person name="Padilla G."/>
            <person name="Ferreira P."/>
            <person name="Barriuso J."/>
            <person name="Kellner H."/>
            <person name="Castanera R."/>
            <person name="Alfaro M."/>
            <person name="Ramirez L."/>
            <person name="Pisabarro A.G."/>
            <person name="Kuo A."/>
            <person name="Tritt A."/>
            <person name="Lipzen A."/>
            <person name="He G."/>
            <person name="Yan M."/>
            <person name="Ng V."/>
            <person name="Cullen D."/>
            <person name="Martin F."/>
            <person name="Rosso M.-N."/>
            <person name="Henrissat B."/>
            <person name="Hibbett D."/>
            <person name="Martinez A.T."/>
            <person name="Grigoriev I.V."/>
        </authorList>
    </citation>
    <scope>NUCLEOTIDE SEQUENCE</scope>
    <source>
        <strain evidence="8">MF-IS2</strain>
    </source>
</reference>
<proteinExistence type="inferred from homology"/>
<keyword evidence="9" id="KW-1185">Reference proteome</keyword>
<dbReference type="PANTHER" id="PTHR14957:SF1">
    <property type="entry name" value="UBIQUITIN-LIKE-CONJUGATING ENZYME ATG10"/>
    <property type="match status" value="1"/>
</dbReference>
<dbReference type="GO" id="GO:0000422">
    <property type="term" value="P:autophagy of mitochondrion"/>
    <property type="evidence" value="ECO:0007669"/>
    <property type="project" value="TreeGrafter"/>
</dbReference>
<organism evidence="8 9">
    <name type="scientific">Macrolepiota fuliginosa MF-IS2</name>
    <dbReference type="NCBI Taxonomy" id="1400762"/>
    <lineage>
        <taxon>Eukaryota</taxon>
        <taxon>Fungi</taxon>
        <taxon>Dikarya</taxon>
        <taxon>Basidiomycota</taxon>
        <taxon>Agaricomycotina</taxon>
        <taxon>Agaricomycetes</taxon>
        <taxon>Agaricomycetidae</taxon>
        <taxon>Agaricales</taxon>
        <taxon>Agaricineae</taxon>
        <taxon>Agaricaceae</taxon>
        <taxon>Macrolepiota</taxon>
    </lineage>
</organism>
<sequence>MSRTVAIFRRLDSTTGDFDNLSNNERLEEPDPSVVSVDPGSDETVVCQQHVVFSSTFRVPAFYFTLCNSGGAPLPLPDIVKSSLFKSIACDDGFEVSSYAISLPTSTFPLLSHGDHPTLGSPCWYFHPCETSAALKELLAEVKEDDWDETATLVRQLELWFMVLCSVVNL</sequence>
<dbReference type="Proteomes" id="UP000807342">
    <property type="component" value="Unassembled WGS sequence"/>
</dbReference>
<dbReference type="EMBL" id="MU151071">
    <property type="protein sequence ID" value="KAF9452478.1"/>
    <property type="molecule type" value="Genomic_DNA"/>
</dbReference>
<dbReference type="OrthoDB" id="4089664at2759"/>
<evidence type="ECO:0000256" key="4">
    <source>
        <dbReference type="ARBA" id="ARBA00022786"/>
    </source>
</evidence>
<keyword evidence="5" id="KW-0653">Protein transport</keyword>
<dbReference type="InterPro" id="IPR007135">
    <property type="entry name" value="Atg3/Atg10"/>
</dbReference>
<keyword evidence="5" id="KW-0813">Transport</keyword>
<comment type="caution">
    <text evidence="8">The sequence shown here is derived from an EMBL/GenBank/DDBJ whole genome shotgun (WGS) entry which is preliminary data.</text>
</comment>
<keyword evidence="3" id="KW-0808">Transferase</keyword>
<dbReference type="GO" id="GO:0000045">
    <property type="term" value="P:autophagosome assembly"/>
    <property type="evidence" value="ECO:0007669"/>
    <property type="project" value="TreeGrafter"/>
</dbReference>
<evidence type="ECO:0000313" key="8">
    <source>
        <dbReference type="EMBL" id="KAF9452478.1"/>
    </source>
</evidence>
<name>A0A9P5XJC7_9AGAR</name>
<dbReference type="GO" id="GO:0061651">
    <property type="term" value="F:Atg12 conjugating enzyme activity"/>
    <property type="evidence" value="ECO:0007669"/>
    <property type="project" value="TreeGrafter"/>
</dbReference>
<evidence type="ECO:0000256" key="5">
    <source>
        <dbReference type="ARBA" id="ARBA00022927"/>
    </source>
</evidence>
<evidence type="ECO:0000256" key="7">
    <source>
        <dbReference type="ARBA" id="ARBA00029833"/>
    </source>
</evidence>
<evidence type="ECO:0000256" key="3">
    <source>
        <dbReference type="ARBA" id="ARBA00022679"/>
    </source>
</evidence>
<dbReference type="PANTHER" id="PTHR14957">
    <property type="entry name" value="UBIQUITIN-LIKE-CONJUGATING ENZYME ATG10"/>
    <property type="match status" value="1"/>
</dbReference>
<dbReference type="GO" id="GO:0005829">
    <property type="term" value="C:cytosol"/>
    <property type="evidence" value="ECO:0007669"/>
    <property type="project" value="TreeGrafter"/>
</dbReference>
<evidence type="ECO:0000256" key="1">
    <source>
        <dbReference type="ARBA" id="ARBA00005696"/>
    </source>
</evidence>
<comment type="similarity">
    <text evidence="1">Belongs to the ATG10 family.</text>
</comment>
<evidence type="ECO:0000256" key="6">
    <source>
        <dbReference type="ARBA" id="ARBA00023006"/>
    </source>
</evidence>
<keyword evidence="6" id="KW-0072">Autophagy</keyword>
<keyword evidence="4" id="KW-0833">Ubl conjugation pathway</keyword>
<evidence type="ECO:0000313" key="9">
    <source>
        <dbReference type="Proteomes" id="UP000807342"/>
    </source>
</evidence>
<protein>
    <recommendedName>
        <fullName evidence="2">Ubiquitin-like-conjugating enzyme ATG10</fullName>
    </recommendedName>
    <alternativeName>
        <fullName evidence="7">Autophagy-related protein 10</fullName>
    </alternativeName>
</protein>
<gene>
    <name evidence="8" type="ORF">P691DRAFT_804615</name>
</gene>
<evidence type="ECO:0000256" key="2">
    <source>
        <dbReference type="ARBA" id="ARBA00021099"/>
    </source>
</evidence>
<dbReference type="AlphaFoldDB" id="A0A9P5XJC7"/>
<accession>A0A9P5XJC7</accession>